<name>A0ABW5S7P3_9BACL</name>
<dbReference type="SUPFAM" id="SSF56024">
    <property type="entry name" value="Phospholipase D/nuclease"/>
    <property type="match status" value="2"/>
</dbReference>
<evidence type="ECO:0000313" key="3">
    <source>
        <dbReference type="Proteomes" id="UP001597399"/>
    </source>
</evidence>
<dbReference type="CDD" id="cd09110">
    <property type="entry name" value="PLDc_CLS_1"/>
    <property type="match status" value="1"/>
</dbReference>
<feature type="domain" description="PLD phosphodiesterase" evidence="1">
    <location>
        <begin position="144"/>
        <end position="171"/>
    </location>
</feature>
<dbReference type="CDD" id="cd09112">
    <property type="entry name" value="PLDc_CLS_2"/>
    <property type="match status" value="1"/>
</dbReference>
<dbReference type="PROSITE" id="PS50035">
    <property type="entry name" value="PLD"/>
    <property type="match status" value="2"/>
</dbReference>
<feature type="domain" description="PLD phosphodiesterase" evidence="1">
    <location>
        <begin position="316"/>
        <end position="343"/>
    </location>
</feature>
<dbReference type="SMART" id="SM00155">
    <property type="entry name" value="PLDc"/>
    <property type="match status" value="2"/>
</dbReference>
<reference evidence="3" key="1">
    <citation type="journal article" date="2019" name="Int. J. Syst. Evol. Microbiol.">
        <title>The Global Catalogue of Microorganisms (GCM) 10K type strain sequencing project: providing services to taxonomists for standard genome sequencing and annotation.</title>
        <authorList>
            <consortium name="The Broad Institute Genomics Platform"/>
            <consortium name="The Broad Institute Genome Sequencing Center for Infectious Disease"/>
            <person name="Wu L."/>
            <person name="Ma J."/>
        </authorList>
    </citation>
    <scope>NUCLEOTIDE SEQUENCE [LARGE SCALE GENOMIC DNA]</scope>
    <source>
        <strain evidence="3">TISTR 2466</strain>
    </source>
</reference>
<dbReference type="PANTHER" id="PTHR21248:SF7">
    <property type="entry name" value="MINOR CARDIOLIPIN SYNTHASE CLSB"/>
    <property type="match status" value="1"/>
</dbReference>
<keyword evidence="3" id="KW-1185">Reference proteome</keyword>
<accession>A0ABW5S7P3</accession>
<comment type="caution">
    <text evidence="2">The sequence shown here is derived from an EMBL/GenBank/DDBJ whole genome shotgun (WGS) entry which is preliminary data.</text>
</comment>
<gene>
    <name evidence="2" type="ORF">ACFSUE_17850</name>
</gene>
<dbReference type="Pfam" id="PF13091">
    <property type="entry name" value="PLDc_2"/>
    <property type="match status" value="2"/>
</dbReference>
<dbReference type="PANTHER" id="PTHR21248">
    <property type="entry name" value="CARDIOLIPIN SYNTHASE"/>
    <property type="match status" value="1"/>
</dbReference>
<dbReference type="Proteomes" id="UP001597399">
    <property type="component" value="Unassembled WGS sequence"/>
</dbReference>
<protein>
    <submittedName>
        <fullName evidence="2">Phosphatidylserine/phosphatidylglycerophosphate/ cardiolipin synthase family protein</fullName>
    </submittedName>
</protein>
<organism evidence="2 3">
    <name type="scientific">Sporolactobacillus shoreicorticis</name>
    <dbReference type="NCBI Taxonomy" id="1923877"/>
    <lineage>
        <taxon>Bacteria</taxon>
        <taxon>Bacillati</taxon>
        <taxon>Bacillota</taxon>
        <taxon>Bacilli</taxon>
        <taxon>Bacillales</taxon>
        <taxon>Sporolactobacillaceae</taxon>
        <taxon>Sporolactobacillus</taxon>
    </lineage>
</organism>
<sequence>MHFLLALLIIILVLVVLISAAIWLDIRIGLKVKRPLIHARKAVTGFNRFRYFTNGHELFKEMKQTIESARHHIHLSFFIFVADEVGSEWLELLKKKAEEGVEVRLLVDALSSFALRKKRAELVHSGVQLAFSEKPMFPFTFYFLNRRNHRKLMIIDGKFGYFGGFNVSRDYIGRNSKMGPWHDNHLKIEGESVPVLQRLFIEDWQRASKTDLPNKDIYFPNVTKGPSPLALIGTDGKQLEDYFAKELSSARTSIYIASPYFVPSKRLLNVLLDRMRSGVAVTILLPQKKDHPLVQPASFLYLEPLVKRGAKLFHFYQGFYHSKLFVIDRNRCYLGTANFDQRSLFWNSEFSGFTTDPGLVHQALHNLEKEIKDKSVAVTLQQIRKRSPFAKLSSRCSGWFSFFL</sequence>
<evidence type="ECO:0000313" key="2">
    <source>
        <dbReference type="EMBL" id="MFD2695468.1"/>
    </source>
</evidence>
<proteinExistence type="predicted"/>
<dbReference type="RefSeq" id="WP_253060681.1">
    <property type="nucleotide sequence ID" value="NZ_JAMXWM010000006.1"/>
</dbReference>
<dbReference type="InterPro" id="IPR025202">
    <property type="entry name" value="PLD-like_dom"/>
</dbReference>
<dbReference type="InterPro" id="IPR001736">
    <property type="entry name" value="PLipase_D/transphosphatidylase"/>
</dbReference>
<dbReference type="Gene3D" id="3.30.870.10">
    <property type="entry name" value="Endonuclease Chain A"/>
    <property type="match status" value="2"/>
</dbReference>
<dbReference type="EMBL" id="JBHUMQ010000049">
    <property type="protein sequence ID" value="MFD2695468.1"/>
    <property type="molecule type" value="Genomic_DNA"/>
</dbReference>
<evidence type="ECO:0000259" key="1">
    <source>
        <dbReference type="PROSITE" id="PS50035"/>
    </source>
</evidence>